<reference evidence="1" key="1">
    <citation type="submission" date="2018-02" db="EMBL/GenBank/DDBJ databases">
        <title>Rhizophora mucronata_Transcriptome.</title>
        <authorList>
            <person name="Meera S.P."/>
            <person name="Sreeshan A."/>
            <person name="Augustine A."/>
        </authorList>
    </citation>
    <scope>NUCLEOTIDE SEQUENCE</scope>
    <source>
        <tissue evidence="1">Leaf</tissue>
    </source>
</reference>
<dbReference type="EMBL" id="GGEC01085507">
    <property type="protein sequence ID" value="MBX65991.1"/>
    <property type="molecule type" value="Transcribed_RNA"/>
</dbReference>
<proteinExistence type="predicted"/>
<evidence type="ECO:0000313" key="1">
    <source>
        <dbReference type="EMBL" id="MBX65991.1"/>
    </source>
</evidence>
<dbReference type="AlphaFoldDB" id="A0A2P2QG83"/>
<protein>
    <submittedName>
        <fullName evidence="1">Uncharacterized protein</fullName>
    </submittedName>
</protein>
<accession>A0A2P2QG83</accession>
<organism evidence="1">
    <name type="scientific">Rhizophora mucronata</name>
    <name type="common">Asiatic mangrove</name>
    <dbReference type="NCBI Taxonomy" id="61149"/>
    <lineage>
        <taxon>Eukaryota</taxon>
        <taxon>Viridiplantae</taxon>
        <taxon>Streptophyta</taxon>
        <taxon>Embryophyta</taxon>
        <taxon>Tracheophyta</taxon>
        <taxon>Spermatophyta</taxon>
        <taxon>Magnoliopsida</taxon>
        <taxon>eudicotyledons</taxon>
        <taxon>Gunneridae</taxon>
        <taxon>Pentapetalae</taxon>
        <taxon>rosids</taxon>
        <taxon>fabids</taxon>
        <taxon>Malpighiales</taxon>
        <taxon>Rhizophoraceae</taxon>
        <taxon>Rhizophora</taxon>
    </lineage>
</organism>
<sequence length="47" mass="4985">MEAVAKASARDYSIPGTLAIRIFKTLGSVAIMFMSPNTGMLPEIQVG</sequence>
<name>A0A2P2QG83_RHIMU</name>